<keyword evidence="1" id="KW-0812">Transmembrane</keyword>
<dbReference type="Proteomes" id="UP000663854">
    <property type="component" value="Unassembled WGS sequence"/>
</dbReference>
<keyword evidence="1" id="KW-1133">Transmembrane helix</keyword>
<evidence type="ECO:0000256" key="1">
    <source>
        <dbReference type="SAM" id="Phobius"/>
    </source>
</evidence>
<feature type="transmembrane region" description="Helical" evidence="1">
    <location>
        <begin position="59"/>
        <end position="79"/>
    </location>
</feature>
<reference evidence="2" key="1">
    <citation type="submission" date="2021-02" db="EMBL/GenBank/DDBJ databases">
        <authorList>
            <person name="Nowell W R."/>
        </authorList>
    </citation>
    <scope>NUCLEOTIDE SEQUENCE</scope>
</reference>
<evidence type="ECO:0000313" key="4">
    <source>
        <dbReference type="Proteomes" id="UP000663854"/>
    </source>
</evidence>
<evidence type="ECO:0000313" key="3">
    <source>
        <dbReference type="EMBL" id="CAF1116653.1"/>
    </source>
</evidence>
<name>A0A814HQ51_9BILA</name>
<evidence type="ECO:0000313" key="2">
    <source>
        <dbReference type="EMBL" id="CAF1013809.1"/>
    </source>
</evidence>
<gene>
    <name evidence="3" type="ORF">JXQ802_LOCUS19983</name>
    <name evidence="2" type="ORF">PYM288_LOCUS15249</name>
</gene>
<organism evidence="2 4">
    <name type="scientific">Rotaria sordida</name>
    <dbReference type="NCBI Taxonomy" id="392033"/>
    <lineage>
        <taxon>Eukaryota</taxon>
        <taxon>Metazoa</taxon>
        <taxon>Spiralia</taxon>
        <taxon>Gnathifera</taxon>
        <taxon>Rotifera</taxon>
        <taxon>Eurotatoria</taxon>
        <taxon>Bdelloidea</taxon>
        <taxon>Philodinida</taxon>
        <taxon>Philodinidae</taxon>
        <taxon>Rotaria</taxon>
    </lineage>
</organism>
<dbReference type="AlphaFoldDB" id="A0A814HQ51"/>
<dbReference type="Proteomes" id="UP000663870">
    <property type="component" value="Unassembled WGS sequence"/>
</dbReference>
<dbReference type="EMBL" id="CAJNOH010000360">
    <property type="protein sequence ID" value="CAF1013809.1"/>
    <property type="molecule type" value="Genomic_DNA"/>
</dbReference>
<sequence>MINSQRIIHFNVRIRSQRKFLIILQLIAMGMNILYFIAVHIEITIKLKTIDEKLKEATAILDDIIVSLIIECLALYFLIKLDRLGILIFALIEVTYWVLMVMTMVFMIVAHITSQPAISANDQNTSQPAVVRSIDIVIIMHGLITLVVSIVKIIFMFKLVKLLKEHNEQDIQQEFPLI</sequence>
<keyword evidence="5" id="KW-1185">Reference proteome</keyword>
<feature type="transmembrane region" description="Helical" evidence="1">
    <location>
        <begin position="86"/>
        <end position="113"/>
    </location>
</feature>
<keyword evidence="1" id="KW-0472">Membrane</keyword>
<accession>A0A814HQ51</accession>
<comment type="caution">
    <text evidence="2">The sequence shown here is derived from an EMBL/GenBank/DDBJ whole genome shotgun (WGS) entry which is preliminary data.</text>
</comment>
<feature type="transmembrane region" description="Helical" evidence="1">
    <location>
        <begin position="20"/>
        <end position="39"/>
    </location>
</feature>
<protein>
    <submittedName>
        <fullName evidence="2">Uncharacterized protein</fullName>
    </submittedName>
</protein>
<feature type="transmembrane region" description="Helical" evidence="1">
    <location>
        <begin position="133"/>
        <end position="155"/>
    </location>
</feature>
<dbReference type="EMBL" id="CAJNOL010000561">
    <property type="protein sequence ID" value="CAF1116653.1"/>
    <property type="molecule type" value="Genomic_DNA"/>
</dbReference>
<evidence type="ECO:0000313" key="5">
    <source>
        <dbReference type="Proteomes" id="UP000663870"/>
    </source>
</evidence>
<proteinExistence type="predicted"/>